<accession>A0A240ENS4</accession>
<name>A0A240ENS4_9VIBR</name>
<dbReference type="AlphaFoldDB" id="A0A240ENS4"/>
<reference evidence="2" key="1">
    <citation type="submission" date="2016-06" db="EMBL/GenBank/DDBJ databases">
        <authorList>
            <person name="Rodrigo-Torres L."/>
            <person name="Arahal R.D."/>
            <person name="Lucena T."/>
        </authorList>
    </citation>
    <scope>NUCLEOTIDE SEQUENCE [LARGE SCALE GENOMIC DNA]</scope>
    <source>
        <strain evidence="2">CECT8203</strain>
    </source>
</reference>
<sequence>MPHALLPNITQFLCSVDPFDKLPKELVREVASE</sequence>
<dbReference type="Proteomes" id="UP000219336">
    <property type="component" value="Unassembled WGS sequence"/>
</dbReference>
<proteinExistence type="predicted"/>
<evidence type="ECO:0000313" key="2">
    <source>
        <dbReference type="Proteomes" id="UP000219336"/>
    </source>
</evidence>
<keyword evidence="2" id="KW-1185">Reference proteome</keyword>
<evidence type="ECO:0000313" key="1">
    <source>
        <dbReference type="EMBL" id="SNX49630.1"/>
    </source>
</evidence>
<gene>
    <name evidence="1" type="ORF">VTH8203_03278</name>
</gene>
<dbReference type="EMBL" id="OANU01000064">
    <property type="protein sequence ID" value="SNX49630.1"/>
    <property type="molecule type" value="Genomic_DNA"/>
</dbReference>
<protein>
    <submittedName>
        <fullName evidence="1">Uncharacterized protein</fullName>
    </submittedName>
</protein>
<organism evidence="1 2">
    <name type="scientific">Vibrio thalassae</name>
    <dbReference type="NCBI Taxonomy" id="1243014"/>
    <lineage>
        <taxon>Bacteria</taxon>
        <taxon>Pseudomonadati</taxon>
        <taxon>Pseudomonadota</taxon>
        <taxon>Gammaproteobacteria</taxon>
        <taxon>Vibrionales</taxon>
        <taxon>Vibrionaceae</taxon>
        <taxon>Vibrio</taxon>
    </lineage>
</organism>